<accession>A0A2N9W391</accession>
<comment type="caution">
    <text evidence="2">The sequence shown here is derived from an EMBL/GenBank/DDBJ whole genome shotgun (WGS) entry which is preliminary data.</text>
</comment>
<evidence type="ECO:0000313" key="3">
    <source>
        <dbReference type="Proteomes" id="UP000232163"/>
    </source>
</evidence>
<evidence type="ECO:0000313" key="2">
    <source>
        <dbReference type="EMBL" id="PIO46209.1"/>
    </source>
</evidence>
<gene>
    <name evidence="2" type="ORF">B5P45_03635</name>
</gene>
<organism evidence="2 3">
    <name type="scientific">Phyllobacterium zundukense</name>
    <dbReference type="NCBI Taxonomy" id="1867719"/>
    <lineage>
        <taxon>Bacteria</taxon>
        <taxon>Pseudomonadati</taxon>
        <taxon>Pseudomonadota</taxon>
        <taxon>Alphaproteobacteria</taxon>
        <taxon>Hyphomicrobiales</taxon>
        <taxon>Phyllobacteriaceae</taxon>
        <taxon>Phyllobacterium</taxon>
    </lineage>
</organism>
<keyword evidence="3" id="KW-1185">Reference proteome</keyword>
<feature type="region of interest" description="Disordered" evidence="1">
    <location>
        <begin position="61"/>
        <end position="87"/>
    </location>
</feature>
<sequence>MNNTHRLFPPEEIQEIREIIDQLSLEAANVHLGIDGAPHPDKAAHACRKLIRAYAKAPNRSNGMTCRTRLHPPSPPSTSRNGFWMFP</sequence>
<proteinExistence type="predicted"/>
<dbReference type="KEGG" id="pht:BLM14_22020"/>
<evidence type="ECO:0000256" key="1">
    <source>
        <dbReference type="SAM" id="MobiDB-lite"/>
    </source>
</evidence>
<reference evidence="2 3" key="1">
    <citation type="journal article" date="2017" name="Int J Environ Stud">
        <title>Does the Miocene-Pliocene relict legume Oxytropis triphylla form nitrogen-fixing nodules with a combination of bacterial strains?</title>
        <authorList>
            <person name="Safronova V."/>
            <person name="Belimov A."/>
            <person name="Sazanova A."/>
            <person name="Kuznetsova I."/>
            <person name="Popova J."/>
            <person name="Andronov E."/>
            <person name="Verkhozina A."/>
            <person name="Tikhonovich I."/>
        </authorList>
    </citation>
    <scope>NUCLEOTIDE SEQUENCE [LARGE SCALE GENOMIC DNA]</scope>
    <source>
        <strain evidence="2 3">Tri-38</strain>
    </source>
</reference>
<dbReference type="EMBL" id="MZMT01000005">
    <property type="protein sequence ID" value="PIO46209.1"/>
    <property type="molecule type" value="Genomic_DNA"/>
</dbReference>
<name>A0A2N9W391_9HYPH</name>
<dbReference type="RefSeq" id="WP_100002055.1">
    <property type="nucleotide sequence ID" value="NZ_CP017941.1"/>
</dbReference>
<dbReference type="Proteomes" id="UP000232163">
    <property type="component" value="Unassembled WGS sequence"/>
</dbReference>
<dbReference type="AlphaFoldDB" id="A0A2N9W391"/>
<protein>
    <submittedName>
        <fullName evidence="2">Uncharacterized protein</fullName>
    </submittedName>
</protein>